<dbReference type="Gene3D" id="3.90.1140.10">
    <property type="entry name" value="Cyclic phosphodiesterase"/>
    <property type="match status" value="1"/>
</dbReference>
<dbReference type="RefSeq" id="WP_140960504.1">
    <property type="nucleotide sequence ID" value="NZ_VEVQ02000002.1"/>
</dbReference>
<dbReference type="SUPFAM" id="SSF55144">
    <property type="entry name" value="LigT-like"/>
    <property type="match status" value="1"/>
</dbReference>
<reference evidence="1" key="2">
    <citation type="submission" date="2020-02" db="EMBL/GenBank/DDBJ databases">
        <title>Flavobacterium profundi sp. nov., isolated from a deep-sea seamount.</title>
        <authorList>
            <person name="Zhang D.-C."/>
        </authorList>
    </citation>
    <scope>NUCLEOTIDE SEQUENCE</scope>
    <source>
        <strain evidence="1">EC11</strain>
    </source>
</reference>
<dbReference type="EMBL" id="VEVQ02000002">
    <property type="protein sequence ID" value="NHN24940.1"/>
    <property type="molecule type" value="Genomic_DNA"/>
</dbReference>
<keyword evidence="2" id="KW-1185">Reference proteome</keyword>
<evidence type="ECO:0000313" key="1">
    <source>
        <dbReference type="EMBL" id="NHN24940.1"/>
    </source>
</evidence>
<proteinExistence type="predicted"/>
<comment type="caution">
    <text evidence="1">The sequence shown here is derived from an EMBL/GenBank/DDBJ whole genome shotgun (WGS) entry which is preliminary data.</text>
</comment>
<dbReference type="Pfam" id="PF13563">
    <property type="entry name" value="2_5_RNA_ligase2"/>
    <property type="match status" value="1"/>
</dbReference>
<dbReference type="Proteomes" id="UP000817854">
    <property type="component" value="Unassembled WGS sequence"/>
</dbReference>
<protein>
    <submittedName>
        <fullName evidence="1">2'-5' RNA ligase family protein</fullName>
    </submittedName>
</protein>
<evidence type="ECO:0000313" key="2">
    <source>
        <dbReference type="Proteomes" id="UP000817854"/>
    </source>
</evidence>
<dbReference type="GO" id="GO:0016874">
    <property type="term" value="F:ligase activity"/>
    <property type="evidence" value="ECO:0007669"/>
    <property type="project" value="UniProtKB-KW"/>
</dbReference>
<organism evidence="1 2">
    <name type="scientific">Flavobacterium jejuense</name>
    <dbReference type="NCBI Taxonomy" id="1544455"/>
    <lineage>
        <taxon>Bacteria</taxon>
        <taxon>Pseudomonadati</taxon>
        <taxon>Bacteroidota</taxon>
        <taxon>Flavobacteriia</taxon>
        <taxon>Flavobacteriales</taxon>
        <taxon>Flavobacteriaceae</taxon>
        <taxon>Flavobacterium</taxon>
    </lineage>
</organism>
<dbReference type="InterPro" id="IPR009097">
    <property type="entry name" value="Cyclic_Pdiesterase"/>
</dbReference>
<sequence length="186" mass="21167">MIQTYSLAFIPNKVIIDFVKEMKQKLATEIGWFHSKNAMAHITVCEFKIEESALPMIEQQIIQIANGIKPVTAVLESFDSYPNGAFFISPNKASKQELKDIMKLFTTRLKVPNPYKSNDPHLSIARKLDSQKLAIANSLLTSKPLSFNCNSISLRKLNLEVKQFEIINTFYFKNEGFNEGIQTSLF</sequence>
<gene>
    <name evidence="1" type="ORF">FIA58_004545</name>
</gene>
<reference evidence="1" key="1">
    <citation type="submission" date="2019-05" db="EMBL/GenBank/DDBJ databases">
        <authorList>
            <person name="Lianzixin W."/>
        </authorList>
    </citation>
    <scope>NUCLEOTIDE SEQUENCE</scope>
    <source>
        <strain evidence="1">EC11</strain>
    </source>
</reference>
<accession>A0ABX0IPE7</accession>
<keyword evidence="1" id="KW-0436">Ligase</keyword>
<name>A0ABX0IPE7_9FLAO</name>